<name>A0A0B0PIP4_GOSAR</name>
<protein>
    <submittedName>
        <fullName evidence="1">Uncharacterized protein</fullName>
    </submittedName>
</protein>
<proteinExistence type="predicted"/>
<keyword evidence="2" id="KW-1185">Reference proteome</keyword>
<organism evidence="1 2">
    <name type="scientific">Gossypium arboreum</name>
    <name type="common">Tree cotton</name>
    <name type="synonym">Gossypium nanking</name>
    <dbReference type="NCBI Taxonomy" id="29729"/>
    <lineage>
        <taxon>Eukaryota</taxon>
        <taxon>Viridiplantae</taxon>
        <taxon>Streptophyta</taxon>
        <taxon>Embryophyta</taxon>
        <taxon>Tracheophyta</taxon>
        <taxon>Spermatophyta</taxon>
        <taxon>Magnoliopsida</taxon>
        <taxon>eudicotyledons</taxon>
        <taxon>Gunneridae</taxon>
        <taxon>Pentapetalae</taxon>
        <taxon>rosids</taxon>
        <taxon>malvids</taxon>
        <taxon>Malvales</taxon>
        <taxon>Malvaceae</taxon>
        <taxon>Malvoideae</taxon>
        <taxon>Gossypium</taxon>
    </lineage>
</organism>
<sequence length="78" mass="8994">MWLVRCDYHRSTSIAPRTSNLLRLLHSENPFELLSKSVGSKPMHLLQLVKTLLKNMFNCFHTIMGVGIVRRVHQPPVV</sequence>
<reference evidence="2" key="1">
    <citation type="submission" date="2014-09" db="EMBL/GenBank/DDBJ databases">
        <authorList>
            <person name="Mudge J."/>
            <person name="Ramaraj T."/>
            <person name="Lindquist I.E."/>
            <person name="Bharti A.K."/>
            <person name="Sundararajan A."/>
            <person name="Cameron C.T."/>
            <person name="Woodward J.E."/>
            <person name="May G.D."/>
            <person name="Brubaker C."/>
            <person name="Broadhvest J."/>
            <person name="Wilkins T.A."/>
        </authorList>
    </citation>
    <scope>NUCLEOTIDE SEQUENCE</scope>
    <source>
        <strain evidence="2">cv. AKA8401</strain>
    </source>
</reference>
<gene>
    <name evidence="1" type="ORF">F383_07409</name>
</gene>
<evidence type="ECO:0000313" key="1">
    <source>
        <dbReference type="EMBL" id="KHG24860.1"/>
    </source>
</evidence>
<accession>A0A0B0PIP4</accession>
<evidence type="ECO:0000313" key="2">
    <source>
        <dbReference type="Proteomes" id="UP000032142"/>
    </source>
</evidence>
<dbReference type="EMBL" id="KN430318">
    <property type="protein sequence ID" value="KHG24860.1"/>
    <property type="molecule type" value="Genomic_DNA"/>
</dbReference>
<dbReference type="Proteomes" id="UP000032142">
    <property type="component" value="Unassembled WGS sequence"/>
</dbReference>
<dbReference type="AlphaFoldDB" id="A0A0B0PIP4"/>